<dbReference type="Proteomes" id="UP001229421">
    <property type="component" value="Unassembled WGS sequence"/>
</dbReference>
<dbReference type="InterPro" id="IPR000157">
    <property type="entry name" value="TIR_dom"/>
</dbReference>
<dbReference type="AlphaFoldDB" id="A0AAD8KXQ9"/>
<dbReference type="Gene3D" id="3.40.50.300">
    <property type="entry name" value="P-loop containing nucleotide triphosphate hydrolases"/>
    <property type="match status" value="1"/>
</dbReference>
<dbReference type="PANTHER" id="PTHR11017">
    <property type="entry name" value="LEUCINE-RICH REPEAT-CONTAINING PROTEIN"/>
    <property type="match status" value="1"/>
</dbReference>
<dbReference type="Gene3D" id="3.80.10.10">
    <property type="entry name" value="Ribonuclease Inhibitor"/>
    <property type="match status" value="3"/>
</dbReference>
<evidence type="ECO:0000256" key="1">
    <source>
        <dbReference type="ARBA" id="ARBA00023027"/>
    </source>
</evidence>
<proteinExistence type="predicted"/>
<protein>
    <recommendedName>
        <fullName evidence="2">TIR domain-containing protein</fullName>
    </recommendedName>
</protein>
<dbReference type="SUPFAM" id="SSF52200">
    <property type="entry name" value="Toll/Interleukin receptor TIR domain"/>
    <property type="match status" value="1"/>
</dbReference>
<accession>A0AAD8KXQ9</accession>
<dbReference type="EMBL" id="JAUHHV010000003">
    <property type="protein sequence ID" value="KAK1430918.1"/>
    <property type="molecule type" value="Genomic_DNA"/>
</dbReference>
<evidence type="ECO:0000313" key="3">
    <source>
        <dbReference type="EMBL" id="KAK1430918.1"/>
    </source>
</evidence>
<name>A0AAD8KXQ9_TARER</name>
<dbReference type="GO" id="GO:0007165">
    <property type="term" value="P:signal transduction"/>
    <property type="evidence" value="ECO:0007669"/>
    <property type="project" value="InterPro"/>
</dbReference>
<evidence type="ECO:0000313" key="4">
    <source>
        <dbReference type="Proteomes" id="UP001229421"/>
    </source>
</evidence>
<dbReference type="PROSITE" id="PS50104">
    <property type="entry name" value="TIR"/>
    <property type="match status" value="1"/>
</dbReference>
<dbReference type="InterPro" id="IPR027417">
    <property type="entry name" value="P-loop_NTPase"/>
</dbReference>
<dbReference type="SMART" id="SM00255">
    <property type="entry name" value="TIR"/>
    <property type="match status" value="1"/>
</dbReference>
<keyword evidence="4" id="KW-1185">Reference proteome</keyword>
<keyword evidence="1" id="KW-0520">NAD</keyword>
<dbReference type="InterPro" id="IPR032675">
    <property type="entry name" value="LRR_dom_sf"/>
</dbReference>
<sequence>MASSSASCTQKRFKYDVFLSFRGEDTRKSFVDHLYHALERKSIITYKDDEKIKKGKRISDELVRATEDSKFYIIVFSKNYASSSWCLDELVKIMECQKTKERTAYPVFYDVEPTEVRKQSGAVGEAFAKHKEEVVKKWRVALREAADLVGWELKNTFDGHEAKFIQNIVEEISLELGYNNSSIDGNLVGMRERIKVVVSSLETDIDDVRMIGIKGIGGGGKTTLARCVFDQISNDPSTHSRLWIGEEIEDILVEEKGTEETRCIKVRLANPTTIMKGLRNMKKLRFLYVTCSNDLNCDGYDSDTVYYNRHCRDYFYHDNDDISEDLQYLPHGLQYLCWTGYPYTCLSKYLQANNLVGLEMYCSNITQLWEEGETKVLQKLRFIDLCFCKLKTLDIGLFPCLERLNIVSCDNLVELHMPVENFKLKYLHLCSCKLRTLDLTHAQNLETLKVTKCKDLVELHFPLESLKLKNISLEWSKLKNLNLTRYQNLERLDLICGNLVELHMPDVNFKLKSLNICRSKLRIIDIGRAQHLENINIKNNLYLVELHLPIEKLKVFKLECCDMEALNLTHNRCLEKLHLVKCKNLLELHMPVESQELKTIYLYRSKLSNINLTRCQNLKKLDLVQCNALLELHMPINRSELETIYLRDSKLRTLNLTLTQNLKKIHLEECENLLEVDMPIESPELKAIYMYCSKLKTLRITRTQSLETLHLIECKELLELHMPIKSYVVRIIYMSCSRLKALNLMWTQNLEMLHLEECYELLELHLPIKCLKLKNIYIRCSKLRSLNLTGIRNLETLDLLQCEDMQELHMPIESPKLKTINISCSKLRTLYLGMCPSLECLDLHNCFTLEEVSAPVGCLSGRVRHPLQRIIVTGSYINKCNQVDFFRKSNCVPDEKRYDCVNKLGCRATNVEFVIVLV</sequence>
<reference evidence="3" key="1">
    <citation type="journal article" date="2023" name="bioRxiv">
        <title>Improved chromosome-level genome assembly for marigold (Tagetes erecta).</title>
        <authorList>
            <person name="Jiang F."/>
            <person name="Yuan L."/>
            <person name="Wang S."/>
            <person name="Wang H."/>
            <person name="Xu D."/>
            <person name="Wang A."/>
            <person name="Fan W."/>
        </authorList>
    </citation>
    <scope>NUCLEOTIDE SEQUENCE</scope>
    <source>
        <strain evidence="3">WSJ</strain>
        <tissue evidence="3">Leaf</tissue>
    </source>
</reference>
<organism evidence="3 4">
    <name type="scientific">Tagetes erecta</name>
    <name type="common">African marigold</name>
    <dbReference type="NCBI Taxonomy" id="13708"/>
    <lineage>
        <taxon>Eukaryota</taxon>
        <taxon>Viridiplantae</taxon>
        <taxon>Streptophyta</taxon>
        <taxon>Embryophyta</taxon>
        <taxon>Tracheophyta</taxon>
        <taxon>Spermatophyta</taxon>
        <taxon>Magnoliopsida</taxon>
        <taxon>eudicotyledons</taxon>
        <taxon>Gunneridae</taxon>
        <taxon>Pentapetalae</taxon>
        <taxon>asterids</taxon>
        <taxon>campanulids</taxon>
        <taxon>Asterales</taxon>
        <taxon>Asteraceae</taxon>
        <taxon>Asteroideae</taxon>
        <taxon>Heliantheae alliance</taxon>
        <taxon>Tageteae</taxon>
        <taxon>Tagetes</taxon>
    </lineage>
</organism>
<dbReference type="InterPro" id="IPR035897">
    <property type="entry name" value="Toll_tir_struct_dom_sf"/>
</dbReference>
<dbReference type="PANTHER" id="PTHR11017:SF544">
    <property type="entry name" value="ADP-RIBOSYL CYCLASE_CYCLIC ADP-RIBOSE HYDROLASE"/>
    <property type="match status" value="1"/>
</dbReference>
<dbReference type="GO" id="GO:0006952">
    <property type="term" value="P:defense response"/>
    <property type="evidence" value="ECO:0007669"/>
    <property type="project" value="InterPro"/>
</dbReference>
<evidence type="ECO:0000259" key="2">
    <source>
        <dbReference type="PROSITE" id="PS50104"/>
    </source>
</evidence>
<dbReference type="SUPFAM" id="SSF52540">
    <property type="entry name" value="P-loop containing nucleoside triphosphate hydrolases"/>
    <property type="match status" value="1"/>
</dbReference>
<comment type="caution">
    <text evidence="3">The sequence shown here is derived from an EMBL/GenBank/DDBJ whole genome shotgun (WGS) entry which is preliminary data.</text>
</comment>
<gene>
    <name evidence="3" type="ORF">QVD17_14036</name>
</gene>
<feature type="domain" description="TIR" evidence="2">
    <location>
        <begin position="13"/>
        <end position="176"/>
    </location>
</feature>
<dbReference type="SUPFAM" id="SSF52058">
    <property type="entry name" value="L domain-like"/>
    <property type="match status" value="2"/>
</dbReference>
<dbReference type="Gene3D" id="3.40.50.10140">
    <property type="entry name" value="Toll/interleukin-1 receptor homology (TIR) domain"/>
    <property type="match status" value="1"/>
</dbReference>
<dbReference type="Pfam" id="PF01582">
    <property type="entry name" value="TIR"/>
    <property type="match status" value="1"/>
</dbReference>
<dbReference type="PRINTS" id="PR00364">
    <property type="entry name" value="DISEASERSIST"/>
</dbReference>
<dbReference type="InterPro" id="IPR044974">
    <property type="entry name" value="Disease_R_plants"/>
</dbReference>
<dbReference type="FunFam" id="3.40.50.10140:FF:000007">
    <property type="entry name" value="Disease resistance protein (TIR-NBS-LRR class)"/>
    <property type="match status" value="1"/>
</dbReference>